<dbReference type="GO" id="GO:0009403">
    <property type="term" value="P:toxin biosynthetic process"/>
    <property type="evidence" value="ECO:0007669"/>
    <property type="project" value="InterPro"/>
</dbReference>
<dbReference type="PRINTS" id="PR00834">
    <property type="entry name" value="PROTEASES2C"/>
</dbReference>
<reference evidence="6 7" key="1">
    <citation type="submission" date="2019-08" db="EMBL/GenBank/DDBJ databases">
        <title>Bacterial whole genome sequence for Glaciihabitans sp. CHu50b-6-2.</title>
        <authorList>
            <person name="Jin L."/>
        </authorList>
    </citation>
    <scope>NUCLEOTIDE SEQUENCE [LARGE SCALE GENOMIC DNA]</scope>
    <source>
        <strain evidence="6 7">CHu50b-6-2</strain>
    </source>
</reference>
<accession>A0A5C8UT74</accession>
<dbReference type="GO" id="GO:0006508">
    <property type="term" value="P:proteolysis"/>
    <property type="evidence" value="ECO:0007669"/>
    <property type="project" value="UniProtKB-KW"/>
</dbReference>
<keyword evidence="7" id="KW-1185">Reference proteome</keyword>
<dbReference type="Pfam" id="PF13365">
    <property type="entry name" value="Trypsin_2"/>
    <property type="match status" value="1"/>
</dbReference>
<keyword evidence="4 5" id="KW-0472">Membrane</keyword>
<keyword evidence="6" id="KW-0378">Hydrolase</keyword>
<dbReference type="GO" id="GO:0016020">
    <property type="term" value="C:membrane"/>
    <property type="evidence" value="ECO:0007669"/>
    <property type="project" value="UniProtKB-SubCell"/>
</dbReference>
<dbReference type="PANTHER" id="PTHR43019:SF23">
    <property type="entry name" value="PROTEASE DO-LIKE 5, CHLOROPLASTIC"/>
    <property type="match status" value="1"/>
</dbReference>
<feature type="transmembrane region" description="Helical" evidence="5">
    <location>
        <begin position="62"/>
        <end position="83"/>
    </location>
</feature>
<evidence type="ECO:0000256" key="4">
    <source>
        <dbReference type="ARBA" id="ARBA00023136"/>
    </source>
</evidence>
<feature type="transmembrane region" description="Helical" evidence="5">
    <location>
        <begin position="34"/>
        <end position="56"/>
    </location>
</feature>
<sequence>MTGSLVLDVILCILLLAYTVHGFRAGFVLSITGIAGFIAGAVVAFFAIPLIASWVTSSQWRLPLILLAVVVLIGLGQAAGTLIGRALRRGVDRTPLRILDRVFGAMVTLVVAAVVTSMLAFGIGSLGVPFVSSAISSSAVVQTIDRVTPDPVKALEAQVRGLVAQDGLPRLFEAIGSNTNIPVPAAGAGTAAQQAAAASVVKIVGNAYQCGQNQSGSGYVAAKGRIITNAHVVAGVTEPVVQTPSGGSYTGRVVFFDGVHDLAVIAVDGLTTRVLPLGANLGQGDTAVFDGYPLGGPFSSAPAAVRGVNTVQVPDIYGANPAPREVYYLSADVQEGNSGGPVIDAGGRVAGVIFAKSATTDRLGFAMTTNDLTTVVAKAPSLVSAVSSGHCTRG</sequence>
<dbReference type="Proteomes" id="UP000321379">
    <property type="component" value="Unassembled WGS sequence"/>
</dbReference>
<dbReference type="InterPro" id="IPR009003">
    <property type="entry name" value="Peptidase_S1_PA"/>
</dbReference>
<dbReference type="PANTHER" id="PTHR43019">
    <property type="entry name" value="SERINE ENDOPROTEASE DEGS"/>
    <property type="match status" value="1"/>
</dbReference>
<dbReference type="NCBIfam" id="NF033740">
    <property type="entry name" value="MarP_fam_protase"/>
    <property type="match status" value="1"/>
</dbReference>
<keyword evidence="6" id="KW-0645">Protease</keyword>
<evidence type="ECO:0000256" key="1">
    <source>
        <dbReference type="ARBA" id="ARBA00004141"/>
    </source>
</evidence>
<dbReference type="RefSeq" id="WP_147783069.1">
    <property type="nucleotide sequence ID" value="NZ_VRMG01000005.1"/>
</dbReference>
<dbReference type="InterPro" id="IPR001940">
    <property type="entry name" value="Peptidase_S1C"/>
</dbReference>
<dbReference type="SUPFAM" id="SSF50494">
    <property type="entry name" value="Trypsin-like serine proteases"/>
    <property type="match status" value="1"/>
</dbReference>
<comment type="subcellular location">
    <subcellularLocation>
        <location evidence="1">Membrane</location>
        <topology evidence="1">Multi-pass membrane protein</topology>
    </subcellularLocation>
</comment>
<feature type="transmembrane region" description="Helical" evidence="5">
    <location>
        <begin position="6"/>
        <end position="27"/>
    </location>
</feature>
<dbReference type="Gene3D" id="2.40.10.10">
    <property type="entry name" value="Trypsin-like serine proteases"/>
    <property type="match status" value="2"/>
</dbReference>
<dbReference type="Pfam" id="PF02674">
    <property type="entry name" value="Colicin_V"/>
    <property type="match status" value="1"/>
</dbReference>
<dbReference type="InterPro" id="IPR047680">
    <property type="entry name" value="MarP-like"/>
</dbReference>
<evidence type="ECO:0000313" key="7">
    <source>
        <dbReference type="Proteomes" id="UP000321379"/>
    </source>
</evidence>
<evidence type="ECO:0000256" key="3">
    <source>
        <dbReference type="ARBA" id="ARBA00022989"/>
    </source>
</evidence>
<protein>
    <submittedName>
        <fullName evidence="6">MarP family serine protease</fullName>
    </submittedName>
</protein>
<keyword evidence="3 5" id="KW-1133">Transmembrane helix</keyword>
<proteinExistence type="predicted"/>
<dbReference type="GO" id="GO:0004252">
    <property type="term" value="F:serine-type endopeptidase activity"/>
    <property type="evidence" value="ECO:0007669"/>
    <property type="project" value="InterPro"/>
</dbReference>
<comment type="caution">
    <text evidence="6">The sequence shown here is derived from an EMBL/GenBank/DDBJ whole genome shotgun (WGS) entry which is preliminary data.</text>
</comment>
<keyword evidence="2 5" id="KW-0812">Transmembrane</keyword>
<dbReference type="EMBL" id="VRMG01000005">
    <property type="protein sequence ID" value="TXN31482.1"/>
    <property type="molecule type" value="Genomic_DNA"/>
</dbReference>
<dbReference type="InterPro" id="IPR043504">
    <property type="entry name" value="Peptidase_S1_PA_chymotrypsin"/>
</dbReference>
<name>A0A5C8UT74_9MICO</name>
<evidence type="ECO:0000256" key="5">
    <source>
        <dbReference type="SAM" id="Phobius"/>
    </source>
</evidence>
<evidence type="ECO:0000256" key="2">
    <source>
        <dbReference type="ARBA" id="ARBA00022692"/>
    </source>
</evidence>
<organism evidence="6 7">
    <name type="scientific">Lacisediminihabitans profunda</name>
    <dbReference type="NCBI Taxonomy" id="2594790"/>
    <lineage>
        <taxon>Bacteria</taxon>
        <taxon>Bacillati</taxon>
        <taxon>Actinomycetota</taxon>
        <taxon>Actinomycetes</taxon>
        <taxon>Micrococcales</taxon>
        <taxon>Microbacteriaceae</taxon>
        <taxon>Lacisediminihabitans</taxon>
    </lineage>
</organism>
<dbReference type="InterPro" id="IPR003825">
    <property type="entry name" value="Colicin-V_CvpA"/>
</dbReference>
<dbReference type="AlphaFoldDB" id="A0A5C8UT74"/>
<feature type="transmembrane region" description="Helical" evidence="5">
    <location>
        <begin position="103"/>
        <end position="128"/>
    </location>
</feature>
<gene>
    <name evidence="6" type="ORF">FVP33_08050</name>
</gene>
<evidence type="ECO:0000313" key="6">
    <source>
        <dbReference type="EMBL" id="TXN31482.1"/>
    </source>
</evidence>